<gene>
    <name evidence="1" type="ORF">ATY89_05625</name>
</gene>
<proteinExistence type="predicted"/>
<dbReference type="Pfam" id="PF07849">
    <property type="entry name" value="DUF1641"/>
    <property type="match status" value="1"/>
</dbReference>
<evidence type="ECO:0008006" key="3">
    <source>
        <dbReference type="Google" id="ProtNLM"/>
    </source>
</evidence>
<evidence type="ECO:0000313" key="2">
    <source>
        <dbReference type="Proteomes" id="UP000065473"/>
    </source>
</evidence>
<protein>
    <recommendedName>
        <fullName evidence="3">DUF1641 domain-containing protein</fullName>
    </recommendedName>
</protein>
<dbReference type="AlphaFoldDB" id="A0A0U2W0H0"/>
<name>A0A0U2W0H0_9CREN</name>
<organism evidence="1 2">
    <name type="scientific">Sulfolobus acidocaldarius</name>
    <dbReference type="NCBI Taxonomy" id="2285"/>
    <lineage>
        <taxon>Archaea</taxon>
        <taxon>Thermoproteota</taxon>
        <taxon>Thermoprotei</taxon>
        <taxon>Sulfolobales</taxon>
        <taxon>Sulfolobaceae</taxon>
        <taxon>Sulfolobus</taxon>
    </lineage>
</organism>
<dbReference type="Proteomes" id="UP000065473">
    <property type="component" value="Chromosome"/>
</dbReference>
<reference evidence="1 2" key="1">
    <citation type="submission" date="2015-12" db="EMBL/GenBank/DDBJ databases">
        <title>A stable core within a dynamic pangenome in Sulfolobus acidocaldarius.</title>
        <authorList>
            <person name="Anderson R."/>
            <person name="Kouris A."/>
            <person name="Seward C."/>
            <person name="Campbell K."/>
            <person name="Whitaker R."/>
        </authorList>
    </citation>
    <scope>NUCLEOTIDE SEQUENCE [LARGE SCALE GENOMIC DNA]</scope>
    <source>
        <strain evidence="1 2">GG12-C01-09</strain>
    </source>
</reference>
<accession>A0A0U2W0H0</accession>
<evidence type="ECO:0000313" key="1">
    <source>
        <dbReference type="EMBL" id="ALU30580.1"/>
    </source>
</evidence>
<dbReference type="InterPro" id="IPR012440">
    <property type="entry name" value="DUF1641"/>
</dbReference>
<sequence>MFEDPLEKLVSPENMQRISKLVDSLSTIEKLTEKLNEMDRKGQLDTMLNMLDQAVEVVDAVQKADLINALMSFGMDQIAKIQAIWPVIEKLTSERALTFYQTLDVDNLLNVLEKYLPLVQKLTNDKTIKTIESLNLDSLMDSVQKLAPVLNKTASLVDEMEKKGQLDAMINLIQQAVDLIDAVQKSDLINTLVSFGMDQIAKIQAIWPVIEKLTSEKTIKLLESIDLESTINALTSLSPLFKQLTSEKVIGTISQLDINSLLLLFERFTYLQKTGALDRLLKVMEVFSDPQVVDGLVLFTQKFGVALKAWVNDLPSVKPVGTFGLIGALNNKDVGYTMGALLKLAEELGKSIRQ</sequence>
<dbReference type="EMBL" id="CP013694">
    <property type="protein sequence ID" value="ALU30580.1"/>
    <property type="molecule type" value="Genomic_DNA"/>
</dbReference>